<sequence>MLRTLARCVFDDAQPIKGTIAQTYFESRDLWSVAMEIEDIRFHPRCPREKGEQPAVVIAMRSIITRAVTAVQRIFLDRNAKKVGKGMMLGTCSGAAMQLQPKIGRTLHIAEGLETALACIAMDHAPTWAVGSTSLIQTFPVLGDIDRLVIWADHDPLRKIGGIWCRPGHKAAGVCMDRWLKAGKQVEAETPKQEGWDEADVWSARCARL</sequence>
<reference evidence="3" key="1">
    <citation type="journal article" date="2021" name="Int. J. Syst. Evol. Microbiol.">
        <title>Bradyrhizobium septentrionale sp. nov. (sv. septentrionale) and Bradyrhizobium quebecense sp. nov. (sv. septentrionale) associated with legumes native to Canada possess rearranged symbiosis genes and numerous insertion sequences.</title>
        <authorList>
            <person name="Bromfield E.S.P."/>
            <person name="Cloutier S."/>
        </authorList>
    </citation>
    <scope>NUCLEOTIDE SEQUENCE</scope>
    <source>
        <strain evidence="3">5S5</strain>
    </source>
</reference>
<feature type="domain" description="Toprim" evidence="1">
    <location>
        <begin position="107"/>
        <end position="204"/>
    </location>
</feature>
<dbReference type="Pfam" id="PF13362">
    <property type="entry name" value="Toprim_3"/>
    <property type="match status" value="1"/>
</dbReference>
<evidence type="ECO:0000313" key="3">
    <source>
        <dbReference type="EMBL" id="WXC83299.1"/>
    </source>
</evidence>
<evidence type="ECO:0000313" key="4">
    <source>
        <dbReference type="Proteomes" id="UP001432046"/>
    </source>
</evidence>
<reference evidence="3" key="2">
    <citation type="submission" date="2024-03" db="EMBL/GenBank/DDBJ databases">
        <authorList>
            <person name="Bromfield E.S.P."/>
            <person name="Cloutier S."/>
        </authorList>
    </citation>
    <scope>NUCLEOTIDE SEQUENCE</scope>
    <source>
        <strain evidence="3">5S5</strain>
    </source>
</reference>
<evidence type="ECO:0000259" key="2">
    <source>
        <dbReference type="Pfam" id="PF23639"/>
    </source>
</evidence>
<evidence type="ECO:0000259" key="1">
    <source>
        <dbReference type="Pfam" id="PF13362"/>
    </source>
</evidence>
<dbReference type="InterPro" id="IPR055570">
    <property type="entry name" value="DUF7146"/>
</dbReference>
<dbReference type="EMBL" id="CP147711">
    <property type="protein sequence ID" value="WXC83299.1"/>
    <property type="molecule type" value="Genomic_DNA"/>
</dbReference>
<dbReference type="RefSeq" id="WP_338821665.1">
    <property type="nucleotide sequence ID" value="NZ_CP147708.1"/>
</dbReference>
<organism evidence="3 4">
    <name type="scientific">Bradyrhizobium septentrionale</name>
    <dbReference type="NCBI Taxonomy" id="1404411"/>
    <lineage>
        <taxon>Bacteria</taxon>
        <taxon>Pseudomonadati</taxon>
        <taxon>Pseudomonadota</taxon>
        <taxon>Alphaproteobacteria</taxon>
        <taxon>Hyphomicrobiales</taxon>
        <taxon>Nitrobacteraceae</taxon>
        <taxon>Bradyrhizobium</taxon>
    </lineage>
</organism>
<accession>A0ABZ2PBV4</accession>
<protein>
    <submittedName>
        <fullName evidence="3">Toprim domain-containing protein</fullName>
    </submittedName>
</protein>
<feature type="domain" description="DUF7146" evidence="2">
    <location>
        <begin position="4"/>
        <end position="98"/>
    </location>
</feature>
<proteinExistence type="predicted"/>
<name>A0ABZ2PBV4_9BRAD</name>
<dbReference type="Pfam" id="PF23639">
    <property type="entry name" value="DUF7146"/>
    <property type="match status" value="1"/>
</dbReference>
<dbReference type="Proteomes" id="UP001432046">
    <property type="component" value="Chromosome"/>
</dbReference>
<keyword evidence="4" id="KW-1185">Reference proteome</keyword>
<gene>
    <name evidence="3" type="ORF">WDK88_17830</name>
</gene>
<dbReference type="InterPro" id="IPR006171">
    <property type="entry name" value="TOPRIM_dom"/>
</dbReference>